<evidence type="ECO:0000313" key="6">
    <source>
        <dbReference type="Proteomes" id="UP001465668"/>
    </source>
</evidence>
<feature type="region of interest" description="Disordered" evidence="1">
    <location>
        <begin position="783"/>
        <end position="819"/>
    </location>
</feature>
<comment type="caution">
    <text evidence="5">The sequence shown here is derived from an EMBL/GenBank/DDBJ whole genome shotgun (WGS) entry which is preliminary data.</text>
</comment>
<dbReference type="InterPro" id="IPR048400">
    <property type="entry name" value="SLS1_N"/>
</dbReference>
<proteinExistence type="predicted"/>
<dbReference type="Proteomes" id="UP001465668">
    <property type="component" value="Unassembled WGS sequence"/>
</dbReference>
<feature type="compositionally biased region" description="Acidic residues" evidence="1">
    <location>
        <begin position="807"/>
        <end position="816"/>
    </location>
</feature>
<protein>
    <submittedName>
        <fullName evidence="5">Uncharacterized protein</fullName>
    </submittedName>
</protein>
<sequence length="925" mass="104589">MIAKSLSSGTICLGCRLRLLRQVTRPNLAQSFNSSPALYRPRNQRWFSDTGSNEPETIPDKDGWSLLEQSSEASEEQNRMHRELLREDDRSKLVEREENFRAWKHLDLRKRHISGKKILTETSESLGSDMLGEPAYAIVMRDTGSYSKKKRRVAPMREESEREKLDIQALLDSQLDAPTKEEVRDNIDQLRPPGPEILLPEKEFRKIQYEMEEGFLKEQLNDYLEAFKPEKDEEYTIAQTSHLRKAEQDHFTSQFEWISTVEPWVPVHEDRSNRPLHVYLRPDATPKERAVVRIMQECWGLQIEEVATGLGEMRITVHKNQFMPLMRGSHRFLRSISNMYLEEGEVIEAIAAAQEIRILAPRYKCQTIITEIDALIRRIQTHTFPLAYVHSDPSKFTGELLEEVGRATNTHVRLTETGNRLQVAWIQLTSHEKHEVESLSHVVFRFLRSTLQPDHATRTVAVTATRRAQSHDAVRNVVDHSNKEKWAWKDRLGCWARLVAPVSAPHPNIEATEAVGTEPADIKLHMDVEKPKSTQTQPLQVPVEKSPDFSSAAPQLQNLSVQEISRFPYQPVRWSSSLGTTTAAIFGHILSPHDKKTAFSGTFSEVVSLKNHNFSPIIPHPLSLAQLSLSGTKSHKNEVPITSTILVRFFHNPDSAARALPLVAPPLELRLSLSEPVSPSEDPEIMGVHSLRAVTSTHHNDVLLPANPVDLRITQTRSASLQGSASALPAWQPIADFLSRSRLDFGAGKLEMAETQRFQIPLWLFERVAMNKKRIKAKRRQVLTLDHENDGSEEAGKAPEQVQGQENEIEEEEEEAGPNALRSTLYDFAGLELHRSVAVPHPEDERFSLTYTSIEAGMGGGRRAELTLRPVPASDAIASRESAQTTAPDAENAKFEEDYVRACYTFAQTAKHWYGMPANVKGGSL</sequence>
<feature type="domain" description="SLS1 N-terminal" evidence="3">
    <location>
        <begin position="178"/>
        <end position="303"/>
    </location>
</feature>
<dbReference type="InterPro" id="IPR048401">
    <property type="entry name" value="SLS1_C"/>
</dbReference>
<dbReference type="Pfam" id="PF20778">
    <property type="entry name" value="SLS1_C"/>
    <property type="match status" value="1"/>
</dbReference>
<feature type="domain" description="SLS1 C-terminal" evidence="4">
    <location>
        <begin position="484"/>
        <end position="896"/>
    </location>
</feature>
<reference evidence="5 6" key="1">
    <citation type="submission" date="2024-02" db="EMBL/GenBank/DDBJ databases">
        <title>First draft genome assembly of two strains of Seiridium cardinale.</title>
        <authorList>
            <person name="Emiliani G."/>
            <person name="Scali E."/>
        </authorList>
    </citation>
    <scope>NUCLEOTIDE SEQUENCE [LARGE SCALE GENOMIC DNA]</scope>
    <source>
        <strain evidence="5 6">BM-138-000479</strain>
    </source>
</reference>
<dbReference type="Pfam" id="PF14611">
    <property type="entry name" value="KH_SLS1_1"/>
    <property type="match status" value="1"/>
</dbReference>
<feature type="compositionally biased region" description="Basic and acidic residues" evidence="1">
    <location>
        <begin position="785"/>
        <end position="797"/>
    </location>
</feature>
<dbReference type="EMBL" id="JARVKM010000022">
    <property type="protein sequence ID" value="KAK9777362.1"/>
    <property type="molecule type" value="Genomic_DNA"/>
</dbReference>
<keyword evidence="6" id="KW-1185">Reference proteome</keyword>
<feature type="domain" description="SLS1 first KH" evidence="2">
    <location>
        <begin position="310"/>
        <end position="379"/>
    </location>
</feature>
<gene>
    <name evidence="5" type="ORF">SCAR479_06091</name>
</gene>
<evidence type="ECO:0000313" key="5">
    <source>
        <dbReference type="EMBL" id="KAK9777362.1"/>
    </source>
</evidence>
<dbReference type="Pfam" id="PF20776">
    <property type="entry name" value="SLS1_N"/>
    <property type="match status" value="1"/>
</dbReference>
<evidence type="ECO:0000259" key="4">
    <source>
        <dbReference type="Pfam" id="PF20778"/>
    </source>
</evidence>
<dbReference type="InterPro" id="IPR032741">
    <property type="entry name" value="Sls1_KH-1"/>
</dbReference>
<evidence type="ECO:0000256" key="1">
    <source>
        <dbReference type="SAM" id="MobiDB-lite"/>
    </source>
</evidence>
<evidence type="ECO:0000259" key="3">
    <source>
        <dbReference type="Pfam" id="PF20776"/>
    </source>
</evidence>
<name>A0ABR2XUC9_9PEZI</name>
<organism evidence="5 6">
    <name type="scientific">Seiridium cardinale</name>
    <dbReference type="NCBI Taxonomy" id="138064"/>
    <lineage>
        <taxon>Eukaryota</taxon>
        <taxon>Fungi</taxon>
        <taxon>Dikarya</taxon>
        <taxon>Ascomycota</taxon>
        <taxon>Pezizomycotina</taxon>
        <taxon>Sordariomycetes</taxon>
        <taxon>Xylariomycetidae</taxon>
        <taxon>Amphisphaeriales</taxon>
        <taxon>Sporocadaceae</taxon>
        <taxon>Seiridium</taxon>
    </lineage>
</organism>
<accession>A0ABR2XUC9</accession>
<evidence type="ECO:0000259" key="2">
    <source>
        <dbReference type="Pfam" id="PF14611"/>
    </source>
</evidence>